<keyword evidence="2" id="KW-1185">Reference proteome</keyword>
<organism evidence="1 2">
    <name type="scientific">Kalanchoe fedtschenkoi</name>
    <name type="common">Lavender scallops</name>
    <name type="synonym">South American air plant</name>
    <dbReference type="NCBI Taxonomy" id="63787"/>
    <lineage>
        <taxon>Eukaryota</taxon>
        <taxon>Viridiplantae</taxon>
        <taxon>Streptophyta</taxon>
        <taxon>Embryophyta</taxon>
        <taxon>Tracheophyta</taxon>
        <taxon>Spermatophyta</taxon>
        <taxon>Magnoliopsida</taxon>
        <taxon>eudicotyledons</taxon>
        <taxon>Gunneridae</taxon>
        <taxon>Pentapetalae</taxon>
        <taxon>Saxifragales</taxon>
        <taxon>Crassulaceae</taxon>
        <taxon>Kalanchoe</taxon>
    </lineage>
</organism>
<dbReference type="EnsemblPlants" id="Kaladp0192s0025.1.v1.1">
    <property type="protein sequence ID" value="Kaladp0192s0025.1.v1.1.CDS.1"/>
    <property type="gene ID" value="Kaladp0192s0025.v1.1"/>
</dbReference>
<evidence type="ECO:0000313" key="2">
    <source>
        <dbReference type="Proteomes" id="UP000594263"/>
    </source>
</evidence>
<name>A0A7N1A7V2_KALFE</name>
<dbReference type="Gramene" id="Kaladp0192s0025.1.v1.1">
    <property type="protein sequence ID" value="Kaladp0192s0025.1.v1.1.CDS.1"/>
    <property type="gene ID" value="Kaladp0192s0025.v1.1"/>
</dbReference>
<dbReference type="Proteomes" id="UP000594263">
    <property type="component" value="Unplaced"/>
</dbReference>
<sequence length="136" mass="15215">MHNKNTRHFNQAEQQPTFLTSETSSFVPTLIVCPLGMSPMGSSLGSSAFRLTTRYIWVSTSVKAFSTLRDSRAEVSIKKMPCFCAKAVASSTETARRWRKSALLPTSIMTIWESVWPRSSVSHLSIFSNVMCRVMS</sequence>
<dbReference type="OMA" id="IMTIWES"/>
<dbReference type="AlphaFoldDB" id="A0A7N1A7V2"/>
<accession>A0A7N1A7V2</accession>
<reference evidence="1" key="1">
    <citation type="submission" date="2021-01" db="UniProtKB">
        <authorList>
            <consortium name="EnsemblPlants"/>
        </authorList>
    </citation>
    <scope>IDENTIFICATION</scope>
</reference>
<evidence type="ECO:0000313" key="1">
    <source>
        <dbReference type="EnsemblPlants" id="Kaladp0192s0025.1.v1.1.CDS.1"/>
    </source>
</evidence>
<proteinExistence type="predicted"/>
<protein>
    <submittedName>
        <fullName evidence="1">Uncharacterized protein</fullName>
    </submittedName>
</protein>